<evidence type="ECO:0000259" key="11">
    <source>
        <dbReference type="PROSITE" id="PS50004"/>
    </source>
</evidence>
<evidence type="ECO:0000313" key="13">
    <source>
        <dbReference type="EMBL" id="KAK0752600.1"/>
    </source>
</evidence>
<feature type="domain" description="C2" evidence="11">
    <location>
        <begin position="185"/>
        <end position="312"/>
    </location>
</feature>
<comment type="caution">
    <text evidence="13">The sequence shown here is derived from an EMBL/GenBank/DDBJ whole genome shotgun (WGS) entry which is preliminary data.</text>
</comment>
<dbReference type="Pfam" id="PF00168">
    <property type="entry name" value="C2"/>
    <property type="match status" value="2"/>
</dbReference>
<evidence type="ECO:0000256" key="9">
    <source>
        <dbReference type="ARBA" id="ARBA00023121"/>
    </source>
</evidence>
<gene>
    <name evidence="13" type="ORF">B0T18DRAFT_427040</name>
</gene>
<protein>
    <recommendedName>
        <fullName evidence="15">C2 domain-containing protein</fullName>
    </recommendedName>
</protein>
<dbReference type="GO" id="GO:0008289">
    <property type="term" value="F:lipid binding"/>
    <property type="evidence" value="ECO:0007669"/>
    <property type="project" value="UniProtKB-KW"/>
</dbReference>
<dbReference type="PROSITE" id="PS50004">
    <property type="entry name" value="C2"/>
    <property type="match status" value="1"/>
</dbReference>
<evidence type="ECO:0000256" key="4">
    <source>
        <dbReference type="ARBA" id="ARBA00022723"/>
    </source>
</evidence>
<dbReference type="SMART" id="SM00239">
    <property type="entry name" value="C2"/>
    <property type="match status" value="2"/>
</dbReference>
<keyword evidence="3" id="KW-0812">Transmembrane</keyword>
<dbReference type="InterPro" id="IPR051634">
    <property type="entry name" value="Extended_Synaptotagmin"/>
</dbReference>
<keyword evidence="14" id="KW-1185">Reference proteome</keyword>
<keyword evidence="7" id="KW-1133">Transmembrane helix</keyword>
<feature type="domain" description="SMP-LTD" evidence="12">
    <location>
        <begin position="13"/>
        <end position="190"/>
    </location>
</feature>
<dbReference type="InterPro" id="IPR039010">
    <property type="entry name" value="Synaptotagmin_SMP"/>
</dbReference>
<dbReference type="Proteomes" id="UP001172155">
    <property type="component" value="Unassembled WGS sequence"/>
</dbReference>
<evidence type="ECO:0000256" key="7">
    <source>
        <dbReference type="ARBA" id="ARBA00022989"/>
    </source>
</evidence>
<keyword evidence="6" id="KW-0106">Calcium</keyword>
<dbReference type="AlphaFoldDB" id="A0AA40F7F3"/>
<dbReference type="Pfam" id="PF17047">
    <property type="entry name" value="SMP_LBD"/>
    <property type="match status" value="1"/>
</dbReference>
<evidence type="ECO:0000256" key="10">
    <source>
        <dbReference type="ARBA" id="ARBA00023136"/>
    </source>
</evidence>
<keyword evidence="5" id="KW-0677">Repeat</keyword>
<dbReference type="GO" id="GO:0012505">
    <property type="term" value="C:endomembrane system"/>
    <property type="evidence" value="ECO:0007669"/>
    <property type="project" value="UniProtKB-ARBA"/>
</dbReference>
<dbReference type="InterPro" id="IPR031468">
    <property type="entry name" value="SMP_LBD"/>
</dbReference>
<dbReference type="CDD" id="cd00030">
    <property type="entry name" value="C2"/>
    <property type="match status" value="1"/>
</dbReference>
<dbReference type="GO" id="GO:0016020">
    <property type="term" value="C:membrane"/>
    <property type="evidence" value="ECO:0007669"/>
    <property type="project" value="UniProtKB-SubCell"/>
</dbReference>
<accession>A0AA40F7F3</accession>
<keyword evidence="4" id="KW-0479">Metal-binding</keyword>
<keyword evidence="9" id="KW-0446">Lipid-binding</keyword>
<organism evidence="13 14">
    <name type="scientific">Schizothecium vesticola</name>
    <dbReference type="NCBI Taxonomy" id="314040"/>
    <lineage>
        <taxon>Eukaryota</taxon>
        <taxon>Fungi</taxon>
        <taxon>Dikarya</taxon>
        <taxon>Ascomycota</taxon>
        <taxon>Pezizomycotina</taxon>
        <taxon>Sordariomycetes</taxon>
        <taxon>Sordariomycetidae</taxon>
        <taxon>Sordariales</taxon>
        <taxon>Schizotheciaceae</taxon>
        <taxon>Schizothecium</taxon>
    </lineage>
</organism>
<dbReference type="GO" id="GO:0006869">
    <property type="term" value="P:lipid transport"/>
    <property type="evidence" value="ECO:0007669"/>
    <property type="project" value="UniProtKB-KW"/>
</dbReference>
<dbReference type="CDD" id="cd21670">
    <property type="entry name" value="SMP_ESyt"/>
    <property type="match status" value="1"/>
</dbReference>
<dbReference type="PANTHER" id="PTHR45761:SF1">
    <property type="entry name" value="EXTENDED SYNAPTOTAGMIN-LIKE PROTEIN 2, ISOFORM C"/>
    <property type="match status" value="1"/>
</dbReference>
<keyword evidence="10" id="KW-0472">Membrane</keyword>
<keyword evidence="2" id="KW-0813">Transport</keyword>
<comment type="subcellular location">
    <subcellularLocation>
        <location evidence="1">Membrane</location>
    </subcellularLocation>
</comment>
<evidence type="ECO:0000259" key="12">
    <source>
        <dbReference type="PROSITE" id="PS51847"/>
    </source>
</evidence>
<evidence type="ECO:0000256" key="8">
    <source>
        <dbReference type="ARBA" id="ARBA00023055"/>
    </source>
</evidence>
<evidence type="ECO:0000256" key="6">
    <source>
        <dbReference type="ARBA" id="ARBA00022837"/>
    </source>
</evidence>
<dbReference type="GO" id="GO:0005737">
    <property type="term" value="C:cytoplasm"/>
    <property type="evidence" value="ECO:0007669"/>
    <property type="project" value="UniProtKB-ARBA"/>
</dbReference>
<evidence type="ECO:0000256" key="2">
    <source>
        <dbReference type="ARBA" id="ARBA00022448"/>
    </source>
</evidence>
<dbReference type="Gene3D" id="2.60.40.150">
    <property type="entry name" value="C2 domain"/>
    <property type="match status" value="1"/>
</dbReference>
<sequence>MATLLSSLTLEDGTASKGFLNDLVRQLWPNMAVATARSIKQITEAMFPTMLPAPLNTLYYEKISLGTVPMHFENINVHTTEHGGIGLDMDVDWDGECDIELDGKMVPKIGVEHIKLRGRLSVLLCPVTDVFPLVGALQIAFINKPYIKLTFTDAASIAGLGAIDRAIRGCILGVISSMAVLPNRFLVKLDAANDYFKTYQHPLGVLRLTVESGANFGEEKKSKNFLKKLIHDEPDCYTVVSVSAEEAWRTKTVKNNRHPEWNQERDFLVASLDQGIEVDVKDSDTASDDDIGVASTTIRELLRQGGKQELTLVHDEEETAAKLTVSARYFNFVADAASLSDTSGAGTVGLLSVLIASVLGIKGKREALKPSVKVTWGDKTFRTMIKTDAPGTDIENPSYDQAFKVPVTAGMVPGPPVRIALMDGETEVGAAEVSLDEVLAAPGLALQKGLDVGNGATIRAGLWLRGVQAAE</sequence>
<evidence type="ECO:0000256" key="1">
    <source>
        <dbReference type="ARBA" id="ARBA00004370"/>
    </source>
</evidence>
<evidence type="ECO:0000313" key="14">
    <source>
        <dbReference type="Proteomes" id="UP001172155"/>
    </source>
</evidence>
<keyword evidence="8" id="KW-0445">Lipid transport</keyword>
<dbReference type="InterPro" id="IPR000008">
    <property type="entry name" value="C2_dom"/>
</dbReference>
<evidence type="ECO:0000256" key="3">
    <source>
        <dbReference type="ARBA" id="ARBA00022692"/>
    </source>
</evidence>
<evidence type="ECO:0008006" key="15">
    <source>
        <dbReference type="Google" id="ProtNLM"/>
    </source>
</evidence>
<evidence type="ECO:0000256" key="5">
    <source>
        <dbReference type="ARBA" id="ARBA00022737"/>
    </source>
</evidence>
<dbReference type="EMBL" id="JAUKUD010000002">
    <property type="protein sequence ID" value="KAK0752600.1"/>
    <property type="molecule type" value="Genomic_DNA"/>
</dbReference>
<reference evidence="13" key="1">
    <citation type="submission" date="2023-06" db="EMBL/GenBank/DDBJ databases">
        <title>Genome-scale phylogeny and comparative genomics of the fungal order Sordariales.</title>
        <authorList>
            <consortium name="Lawrence Berkeley National Laboratory"/>
            <person name="Hensen N."/>
            <person name="Bonometti L."/>
            <person name="Westerberg I."/>
            <person name="Brannstrom I.O."/>
            <person name="Guillou S."/>
            <person name="Cros-Aarteil S."/>
            <person name="Calhoun S."/>
            <person name="Haridas S."/>
            <person name="Kuo A."/>
            <person name="Mondo S."/>
            <person name="Pangilinan J."/>
            <person name="Riley R."/>
            <person name="LaButti K."/>
            <person name="Andreopoulos B."/>
            <person name="Lipzen A."/>
            <person name="Chen C."/>
            <person name="Yanf M."/>
            <person name="Daum C."/>
            <person name="Ng V."/>
            <person name="Clum A."/>
            <person name="Steindorff A."/>
            <person name="Ohm R."/>
            <person name="Martin F."/>
            <person name="Silar P."/>
            <person name="Natvig D."/>
            <person name="Lalanne C."/>
            <person name="Gautier V."/>
            <person name="Ament-velasquez S.L."/>
            <person name="Kruys A."/>
            <person name="Hutchinson M.I."/>
            <person name="Powell A.J."/>
            <person name="Barry K."/>
            <person name="Miller A.N."/>
            <person name="Grigoriev I.V."/>
            <person name="Debuchy R."/>
            <person name="Gladieux P."/>
            <person name="Thoren M.H."/>
            <person name="Johannesson H."/>
        </authorList>
    </citation>
    <scope>NUCLEOTIDE SEQUENCE</scope>
    <source>
        <strain evidence="13">SMH3187-1</strain>
    </source>
</reference>
<name>A0AA40F7F3_9PEZI</name>
<proteinExistence type="predicted"/>
<dbReference type="PROSITE" id="PS51847">
    <property type="entry name" value="SMP"/>
    <property type="match status" value="1"/>
</dbReference>
<dbReference type="SUPFAM" id="SSF49562">
    <property type="entry name" value="C2 domain (Calcium/lipid-binding domain, CaLB)"/>
    <property type="match status" value="2"/>
</dbReference>
<dbReference type="InterPro" id="IPR035892">
    <property type="entry name" value="C2_domain_sf"/>
</dbReference>
<dbReference type="PANTHER" id="PTHR45761">
    <property type="entry name" value="EXTENDED SYNAPTOTAGMIN-LIKE PROTEIN 2, ISOFORM C"/>
    <property type="match status" value="1"/>
</dbReference>
<dbReference type="GO" id="GO:0046872">
    <property type="term" value="F:metal ion binding"/>
    <property type="evidence" value="ECO:0007669"/>
    <property type="project" value="UniProtKB-KW"/>
</dbReference>